<dbReference type="EMBL" id="KJ951047">
    <property type="protein sequence ID" value="AIF75086.1"/>
    <property type="molecule type" value="mRNA"/>
</dbReference>
<organism evidence="3">
    <name type="scientific">Daldinia eschscholtzii</name>
    <dbReference type="NCBI Taxonomy" id="292717"/>
    <lineage>
        <taxon>Eukaryota</taxon>
        <taxon>Fungi</taxon>
        <taxon>Dikarya</taxon>
        <taxon>Ascomycota</taxon>
        <taxon>Pezizomycotina</taxon>
        <taxon>Sordariomycetes</taxon>
        <taxon>Xylariomycetidae</taxon>
        <taxon>Xylariales</taxon>
        <taxon>Hypoxylaceae</taxon>
        <taxon>Daldinia</taxon>
    </lineage>
</organism>
<accession>A0A0K0KDY8</accession>
<dbReference type="Pfam" id="PF00135">
    <property type="entry name" value="COesterase"/>
    <property type="match status" value="1"/>
</dbReference>
<sequence>MNAGSIYSLVFSYLLYFSFLVLVSPASDGDKVGARISLPILHLPYASYRAARYDNVNDIYTFKNIRYAAPPVGDLRWAKPAAPLNQSGIQDGSIGHSCIQAAPSGLNLLGTGNQSPIGGAINQFLGGIPLPIFSGGSEDCLFLDIWYAYPLYGYVGTDVSTRNPLFNLLTYLILDVPGKALKAYPEKLPVVVFVYGGGYVFGSKDSLQPELPFYDGTGLISQSDNNMIFVAMNYRVGAFGFLAGTTMENEGIPNTGLWDQRAAFQWVKDYISLVGGDPTRVTAMGQSAGGGSIMHHIIGQGGKLDPLFSKAILLSPAFEYMWDRGGTVQKTFEAFARLAGCESQGVPCLRRADTSILANANTQLMKQQCSGTFAVGPTPDGSYIRQLPVLELSTGNFWDIESLILSHTTAEPNVFVNGLVQTDSDFKSFVDAIFPNYTQAAGITDKIIAFYAVSGQSKYKSQTDRVQAVLRDSSFTCNIRHLTESFGDSEVWNLQYGVSPGWHGTDLFPIFSSKLGGKSWLENLAARVTPGIGSLTSGTSIALQSYLTSYILTGDPNTNRKIFNLPPTVKWNHPSSQGEQILGVVNLGNWGFSTVRDGQTEKTACDFWKDVAAAVTGLGGYSPPDAVVQQRLVDVQDSSVNYNGGNR</sequence>
<dbReference type="InterPro" id="IPR002018">
    <property type="entry name" value="CarbesteraseB"/>
</dbReference>
<dbReference type="InterPro" id="IPR029058">
    <property type="entry name" value="AB_hydrolase_fold"/>
</dbReference>
<protein>
    <submittedName>
        <fullName evidence="3">Carboxylesterase</fullName>
    </submittedName>
</protein>
<reference evidence="3" key="1">
    <citation type="submission" date="2014-06" db="EMBL/GenBank/DDBJ databases">
        <title>Three species of the Botryosphaeriales overlap on five unrelated trees in China, with a novel species.</title>
        <authorList>
            <person name="Tian C."/>
            <person name="Fan X."/>
        </authorList>
    </citation>
    <scope>NUCLEOTIDE SEQUENCE</scope>
    <source>
        <strain evidence="3">IFB-TL01</strain>
    </source>
</reference>
<dbReference type="AlphaFoldDB" id="A0A0K0KDY8"/>
<dbReference type="Gene3D" id="3.40.50.1820">
    <property type="entry name" value="alpha/beta hydrolase"/>
    <property type="match status" value="1"/>
</dbReference>
<keyword evidence="1" id="KW-1133">Transmembrane helix</keyword>
<keyword evidence="1" id="KW-0472">Membrane</keyword>
<keyword evidence="1" id="KW-0812">Transmembrane</keyword>
<feature type="domain" description="Carboxylesterase type B" evidence="2">
    <location>
        <begin position="56"/>
        <end position="586"/>
    </location>
</feature>
<evidence type="ECO:0000259" key="2">
    <source>
        <dbReference type="Pfam" id="PF00135"/>
    </source>
</evidence>
<feature type="transmembrane region" description="Helical" evidence="1">
    <location>
        <begin position="6"/>
        <end position="26"/>
    </location>
</feature>
<dbReference type="SUPFAM" id="SSF53474">
    <property type="entry name" value="alpha/beta-Hydrolases"/>
    <property type="match status" value="1"/>
</dbReference>
<dbReference type="PANTHER" id="PTHR11559">
    <property type="entry name" value="CARBOXYLESTERASE"/>
    <property type="match status" value="1"/>
</dbReference>
<name>A0A0K0KDY8_9PEZI</name>
<dbReference type="InterPro" id="IPR050309">
    <property type="entry name" value="Type-B_Carboxylest/Lipase"/>
</dbReference>
<proteinExistence type="evidence at transcript level"/>
<evidence type="ECO:0000256" key="1">
    <source>
        <dbReference type="SAM" id="Phobius"/>
    </source>
</evidence>
<evidence type="ECO:0000313" key="3">
    <source>
        <dbReference type="EMBL" id="AIF75086.1"/>
    </source>
</evidence>
<dbReference type="ESTHER" id="9pezi-a0a0k0kdy8">
    <property type="family name" value="Fungal_carboxylesterase_lipase"/>
</dbReference>